<dbReference type="RefSeq" id="WP_072753682.1">
    <property type="nucleotide sequence ID" value="NZ_FOAW01000033.1"/>
</dbReference>
<reference evidence="4" key="1">
    <citation type="submission" date="2016-10" db="EMBL/GenBank/DDBJ databases">
        <authorList>
            <person name="Varghese N."/>
            <person name="Submissions S."/>
        </authorList>
    </citation>
    <scope>NUCLEOTIDE SEQUENCE [LARGE SCALE GENOMIC DNA]</scope>
    <source>
        <strain evidence="4">DSM 44675</strain>
    </source>
</reference>
<name>A0A1H7XL16_9NOCA</name>
<dbReference type="InterPro" id="IPR000468">
    <property type="entry name" value="Barstar"/>
</dbReference>
<proteinExistence type="inferred from homology"/>
<accession>A0A1H7XL16</accession>
<protein>
    <submittedName>
        <fullName evidence="3">Barstar (Barnase inhibitor)</fullName>
    </submittedName>
</protein>
<gene>
    <name evidence="3" type="ORF">SAMN05444583_13321</name>
</gene>
<feature type="domain" description="Barstar (barnase inhibitor)" evidence="2">
    <location>
        <begin position="39"/>
        <end position="123"/>
    </location>
</feature>
<dbReference type="OrthoDB" id="5184890at2"/>
<organism evidence="3 4">
    <name type="scientific">Rhodococcus maanshanensis</name>
    <dbReference type="NCBI Taxonomy" id="183556"/>
    <lineage>
        <taxon>Bacteria</taxon>
        <taxon>Bacillati</taxon>
        <taxon>Actinomycetota</taxon>
        <taxon>Actinomycetes</taxon>
        <taxon>Mycobacteriales</taxon>
        <taxon>Nocardiaceae</taxon>
        <taxon>Rhodococcus</taxon>
    </lineage>
</organism>
<evidence type="ECO:0000256" key="1">
    <source>
        <dbReference type="ARBA" id="ARBA00006845"/>
    </source>
</evidence>
<evidence type="ECO:0000313" key="3">
    <source>
        <dbReference type="EMBL" id="SEM34466.1"/>
    </source>
</evidence>
<dbReference type="EMBL" id="FOAW01000033">
    <property type="protein sequence ID" value="SEM34466.1"/>
    <property type="molecule type" value="Genomic_DNA"/>
</dbReference>
<dbReference type="SUPFAM" id="SSF52038">
    <property type="entry name" value="Barstar-related"/>
    <property type="match status" value="1"/>
</dbReference>
<dbReference type="AlphaFoldDB" id="A0A1H7XL16"/>
<comment type="similarity">
    <text evidence="1">Belongs to the barstar family.</text>
</comment>
<dbReference type="InterPro" id="IPR035905">
    <property type="entry name" value="Barstar-like_sf"/>
</dbReference>
<dbReference type="Proteomes" id="UP000198677">
    <property type="component" value="Unassembled WGS sequence"/>
</dbReference>
<dbReference type="Pfam" id="PF01337">
    <property type="entry name" value="Barstar"/>
    <property type="match status" value="1"/>
</dbReference>
<dbReference type="Gene3D" id="3.30.370.10">
    <property type="entry name" value="Barstar-like"/>
    <property type="match status" value="1"/>
</dbReference>
<sequence length="159" mass="17222">MTTVDGFITERTGPVAGMLTGSAPVGDTLAYALSERGYTVRVVRAAKMRTTDALFDEFAAALQFPYYFGANKDAFDECLRDADDWLGESPGLVLMVRDAGELLVDEPGELGWFVDAVEDGARDRTDGLLRVILQADRPSASALARRWTSAGGELAWVEP</sequence>
<evidence type="ECO:0000313" key="4">
    <source>
        <dbReference type="Proteomes" id="UP000198677"/>
    </source>
</evidence>
<evidence type="ECO:0000259" key="2">
    <source>
        <dbReference type="Pfam" id="PF01337"/>
    </source>
</evidence>
<keyword evidence="4" id="KW-1185">Reference proteome</keyword>